<dbReference type="Pfam" id="PF12006">
    <property type="entry name" value="DUF3500"/>
    <property type="match status" value="1"/>
</dbReference>
<dbReference type="PANTHER" id="PTHR37489">
    <property type="entry name" value="DUF3500 DOMAIN-CONTAINING PROTEIN"/>
    <property type="match status" value="1"/>
</dbReference>
<dbReference type="PANTHER" id="PTHR37489:SF1">
    <property type="entry name" value="DUF3500 DOMAIN-CONTAINING PROTEIN"/>
    <property type="match status" value="1"/>
</dbReference>
<organism evidence="1 2">
    <name type="scientific">Runella defluvii</name>
    <dbReference type="NCBI Taxonomy" id="370973"/>
    <lineage>
        <taxon>Bacteria</taxon>
        <taxon>Pseudomonadati</taxon>
        <taxon>Bacteroidota</taxon>
        <taxon>Cytophagia</taxon>
        <taxon>Cytophagales</taxon>
        <taxon>Spirosomataceae</taxon>
        <taxon>Runella</taxon>
    </lineage>
</organism>
<evidence type="ECO:0000313" key="1">
    <source>
        <dbReference type="EMBL" id="MBB3838761.1"/>
    </source>
</evidence>
<dbReference type="AlphaFoldDB" id="A0A7W5ZKJ0"/>
<protein>
    <recommendedName>
        <fullName evidence="3">DUF3500 domain-containing protein</fullName>
    </recommendedName>
</protein>
<evidence type="ECO:0000313" key="2">
    <source>
        <dbReference type="Proteomes" id="UP000541352"/>
    </source>
</evidence>
<dbReference type="EMBL" id="JACIBY010000005">
    <property type="protein sequence ID" value="MBB3838761.1"/>
    <property type="molecule type" value="Genomic_DNA"/>
</dbReference>
<keyword evidence="2" id="KW-1185">Reference proteome</keyword>
<comment type="caution">
    <text evidence="1">The sequence shown here is derived from an EMBL/GenBank/DDBJ whole genome shotgun (WGS) entry which is preliminary data.</text>
</comment>
<dbReference type="InterPro" id="IPR021889">
    <property type="entry name" value="DUF3500"/>
</dbReference>
<dbReference type="RefSeq" id="WP_183974470.1">
    <property type="nucleotide sequence ID" value="NZ_JACIBY010000005.1"/>
</dbReference>
<reference evidence="1 2" key="1">
    <citation type="submission" date="2020-08" db="EMBL/GenBank/DDBJ databases">
        <title>Genomic Encyclopedia of Type Strains, Phase IV (KMG-IV): sequencing the most valuable type-strain genomes for metagenomic binning, comparative biology and taxonomic classification.</title>
        <authorList>
            <person name="Goeker M."/>
        </authorList>
    </citation>
    <scope>NUCLEOTIDE SEQUENCE [LARGE SCALE GENOMIC DNA]</scope>
    <source>
        <strain evidence="1 2">DSM 17976</strain>
    </source>
</reference>
<gene>
    <name evidence="1" type="ORF">FHS57_002767</name>
</gene>
<sequence>MKSVFVFLFLLVGGIHSYVFGQPSLGQQMRTSAEAFLNSLSDEQKNEANLAFDSDWRYDWNYTPRSRKGLPLKKMNEVQRKAAMQLLEVALSDVGKAKVNDIIALEYVLRQVEKRPENDTYRDPENYAFLVFGTPSTKQPWGWSVEGHHISLHVTLVGEAIEFLPSFFGSNPALVLPGFIQEGKQVLKEEADAAFALLHSLTPAQLAKVVLSDKAPSDIVSTNTRRVMLEKREGLVWGDMTAAQQDLFKKLLQVYFQRYHVTLKNQALKKLNQADLTSISFCWMGDQEPVRGTGRGHYYRIHGPTFLIEYDNTQNNANHVHTVVRDLTNDWGEDLLKAHYEAGHRK</sequence>
<proteinExistence type="predicted"/>
<dbReference type="Proteomes" id="UP000541352">
    <property type="component" value="Unassembled WGS sequence"/>
</dbReference>
<name>A0A7W5ZKJ0_9BACT</name>
<accession>A0A7W5ZKJ0</accession>
<evidence type="ECO:0008006" key="3">
    <source>
        <dbReference type="Google" id="ProtNLM"/>
    </source>
</evidence>